<gene>
    <name evidence="1" type="ORF">GU243_02420</name>
</gene>
<name>A0A6P1NHJ8_9MICC</name>
<accession>A0A6P1NHJ8</accession>
<dbReference type="EMBL" id="CP047898">
    <property type="protein sequence ID" value="QHK18818.1"/>
    <property type="molecule type" value="Genomic_DNA"/>
</dbReference>
<dbReference type="Proteomes" id="UP000464186">
    <property type="component" value="Chromosome"/>
</dbReference>
<proteinExistence type="predicted"/>
<dbReference type="KEGG" id="psey:GU243_02420"/>
<dbReference type="AlphaFoldDB" id="A0A6P1NHJ8"/>
<protein>
    <submittedName>
        <fullName evidence="1">Uncharacterized protein</fullName>
    </submittedName>
</protein>
<organism evidence="1 2">
    <name type="scientific">Pseudarthrobacter psychrotolerans</name>
    <dbReference type="NCBI Taxonomy" id="2697569"/>
    <lineage>
        <taxon>Bacteria</taxon>
        <taxon>Bacillati</taxon>
        <taxon>Actinomycetota</taxon>
        <taxon>Actinomycetes</taxon>
        <taxon>Micrococcales</taxon>
        <taxon>Micrococcaceae</taxon>
        <taxon>Pseudarthrobacter</taxon>
    </lineage>
</organism>
<evidence type="ECO:0000313" key="2">
    <source>
        <dbReference type="Proteomes" id="UP000464186"/>
    </source>
</evidence>
<reference evidence="1 2" key="1">
    <citation type="submission" date="2020-01" db="EMBL/GenBank/DDBJ databases">
        <title>Pseudarthrobacter psychrotolerans sp. nov., isolated from antarctic soil.</title>
        <authorList>
            <person name="Shin Y."/>
            <person name="Park W."/>
        </authorList>
    </citation>
    <scope>NUCLEOTIDE SEQUENCE [LARGE SCALE GENOMIC DNA]</scope>
    <source>
        <strain evidence="1 2">YJ56</strain>
    </source>
</reference>
<evidence type="ECO:0000313" key="1">
    <source>
        <dbReference type="EMBL" id="QHK18818.1"/>
    </source>
</evidence>
<keyword evidence="2" id="KW-1185">Reference proteome</keyword>
<sequence length="72" mass="8149">MTTPKAPIKRPWLLAKPVTWKARDQIRIPGIGLFRRDAMQAHLTPDEARALADRLHDMADRVDSATTSKETN</sequence>